<dbReference type="AlphaFoldDB" id="A0A6J6THI8"/>
<reference evidence="2" key="1">
    <citation type="submission" date="2020-05" db="EMBL/GenBank/DDBJ databases">
        <authorList>
            <person name="Chiriac C."/>
            <person name="Salcher M."/>
            <person name="Ghai R."/>
            <person name="Kavagutti S V."/>
        </authorList>
    </citation>
    <scope>NUCLEOTIDE SEQUENCE</scope>
</reference>
<organism evidence="2">
    <name type="scientific">freshwater metagenome</name>
    <dbReference type="NCBI Taxonomy" id="449393"/>
    <lineage>
        <taxon>unclassified sequences</taxon>
        <taxon>metagenomes</taxon>
        <taxon>ecological metagenomes</taxon>
    </lineage>
</organism>
<proteinExistence type="predicted"/>
<gene>
    <name evidence="2" type="ORF">UFOPK2816_00629</name>
</gene>
<feature type="compositionally biased region" description="Polar residues" evidence="1">
    <location>
        <begin position="97"/>
        <end position="108"/>
    </location>
</feature>
<name>A0A6J6THI8_9ZZZZ</name>
<sequence length="159" mass="16656">MNAVLLASAFMKPSTNAASEPEKITLKFNLLAETIFSPIVVYPAGPSNQAPLPPESAVLNRSAYLLRLAESVISGYFSAIHGATYIPMSPTFPFSPASTTAPRSTHSFQRPPPQSSITTSIVPASIASYVVGPSSRVVCVIVQPNSFLAISATTCADAV</sequence>
<accession>A0A6J6THI8</accession>
<protein>
    <submittedName>
        <fullName evidence="2">Unannotated protein</fullName>
    </submittedName>
</protein>
<evidence type="ECO:0000256" key="1">
    <source>
        <dbReference type="SAM" id="MobiDB-lite"/>
    </source>
</evidence>
<feature type="region of interest" description="Disordered" evidence="1">
    <location>
        <begin position="97"/>
        <end position="116"/>
    </location>
</feature>
<dbReference type="EMBL" id="CAEZZB010000066">
    <property type="protein sequence ID" value="CAB4746892.1"/>
    <property type="molecule type" value="Genomic_DNA"/>
</dbReference>
<evidence type="ECO:0000313" key="2">
    <source>
        <dbReference type="EMBL" id="CAB4746892.1"/>
    </source>
</evidence>